<dbReference type="Proteomes" id="UP000063699">
    <property type="component" value="Chromosome"/>
</dbReference>
<evidence type="ECO:0000313" key="2">
    <source>
        <dbReference type="EMBL" id="ALG09340.1"/>
    </source>
</evidence>
<dbReference type="InterPro" id="IPR036866">
    <property type="entry name" value="RibonucZ/Hydroxyglut_hydro"/>
</dbReference>
<protein>
    <recommendedName>
        <fullName evidence="1">Metallo-beta-lactamase domain-containing protein</fullName>
    </recommendedName>
</protein>
<dbReference type="SUPFAM" id="SSF56281">
    <property type="entry name" value="Metallo-hydrolase/oxidoreductase"/>
    <property type="match status" value="1"/>
</dbReference>
<dbReference type="STRING" id="860235.AOZ06_22675"/>
<accession>A0A0N9I0I9</accession>
<gene>
    <name evidence="2" type="ORF">AOZ06_22675</name>
</gene>
<evidence type="ECO:0000259" key="1">
    <source>
        <dbReference type="Pfam" id="PF12706"/>
    </source>
</evidence>
<sequence length="266" mass="28002">MRIRSLGWAGLEIDADGHKAVIDAVVDMSGLEKYVGPPLTPLLAPDGPVDLAMVTHLHDDHTDPVTLAAALAGDGLFLRPAPMTGSPLEVAGTAMAETGLAAQNLVGRVVEPWESVDRGPFRATAVPAVDGFGDTQVSWVLEADGVRIFHGGDTVFHGYWWHIAMRCGPFDAVFLPTNGVICTFPHRTPASPLPADMTPQQAAVAASLLNTRLAVPIHYDALNAEGVYEQVDDPSGSFVAEAARLGVTTRVLAPGELLDLTPAPAH</sequence>
<evidence type="ECO:0000313" key="3">
    <source>
        <dbReference type="Proteomes" id="UP000063699"/>
    </source>
</evidence>
<dbReference type="Pfam" id="PF12706">
    <property type="entry name" value="Lactamase_B_2"/>
    <property type="match status" value="1"/>
</dbReference>
<dbReference type="Gene3D" id="3.60.15.10">
    <property type="entry name" value="Ribonuclease Z/Hydroxyacylglutathione hydrolase-like"/>
    <property type="match status" value="1"/>
</dbReference>
<dbReference type="EMBL" id="CP012752">
    <property type="protein sequence ID" value="ALG09340.1"/>
    <property type="molecule type" value="Genomic_DNA"/>
</dbReference>
<dbReference type="RefSeq" id="WP_054291244.1">
    <property type="nucleotide sequence ID" value="NZ_CP012752.1"/>
</dbReference>
<feature type="domain" description="Metallo-beta-lactamase" evidence="1">
    <location>
        <begin position="21"/>
        <end position="219"/>
    </location>
</feature>
<dbReference type="PANTHER" id="PTHR43546:SF3">
    <property type="entry name" value="UPF0173 METAL-DEPENDENT HYDROLASE MJ1163"/>
    <property type="match status" value="1"/>
</dbReference>
<reference evidence="2 3" key="1">
    <citation type="submission" date="2015-07" db="EMBL/GenBank/DDBJ databases">
        <title>Genome sequencing of Kibdelosporangium phytohabitans.</title>
        <authorList>
            <person name="Qin S."/>
            <person name="Xing K."/>
        </authorList>
    </citation>
    <scope>NUCLEOTIDE SEQUENCE [LARGE SCALE GENOMIC DNA]</scope>
    <source>
        <strain evidence="2 3">KLBMP1111</strain>
    </source>
</reference>
<dbReference type="InterPro" id="IPR050114">
    <property type="entry name" value="UPF0173_UPF0282_UlaG_hydrolase"/>
</dbReference>
<dbReference type="InterPro" id="IPR001279">
    <property type="entry name" value="Metallo-B-lactamas"/>
</dbReference>
<dbReference type="KEGG" id="kphy:AOZ06_22675"/>
<organism evidence="2 3">
    <name type="scientific">Kibdelosporangium phytohabitans</name>
    <dbReference type="NCBI Taxonomy" id="860235"/>
    <lineage>
        <taxon>Bacteria</taxon>
        <taxon>Bacillati</taxon>
        <taxon>Actinomycetota</taxon>
        <taxon>Actinomycetes</taxon>
        <taxon>Pseudonocardiales</taxon>
        <taxon>Pseudonocardiaceae</taxon>
        <taxon>Kibdelosporangium</taxon>
    </lineage>
</organism>
<dbReference type="OrthoDB" id="3190691at2"/>
<proteinExistence type="predicted"/>
<keyword evidence="3" id="KW-1185">Reference proteome</keyword>
<name>A0A0N9I0I9_9PSEU</name>
<dbReference type="PANTHER" id="PTHR43546">
    <property type="entry name" value="UPF0173 METAL-DEPENDENT HYDROLASE MJ1163-RELATED"/>
    <property type="match status" value="1"/>
</dbReference>
<dbReference type="AlphaFoldDB" id="A0A0N9I0I9"/>